<evidence type="ECO:0000313" key="2">
    <source>
        <dbReference type="Proteomes" id="UP000034616"/>
    </source>
</evidence>
<dbReference type="Proteomes" id="UP000034616">
    <property type="component" value="Unassembled WGS sequence"/>
</dbReference>
<comment type="caution">
    <text evidence="1">The sequence shown here is derived from an EMBL/GenBank/DDBJ whole genome shotgun (WGS) entry which is preliminary data.</text>
</comment>
<reference evidence="1 2" key="1">
    <citation type="journal article" date="2015" name="Nature">
        <title>rRNA introns, odd ribosomes, and small enigmatic genomes across a large radiation of phyla.</title>
        <authorList>
            <person name="Brown C.T."/>
            <person name="Hug L.A."/>
            <person name="Thomas B.C."/>
            <person name="Sharon I."/>
            <person name="Castelle C.J."/>
            <person name="Singh A."/>
            <person name="Wilkins M.J."/>
            <person name="Williams K.H."/>
            <person name="Banfield J.F."/>
        </authorList>
    </citation>
    <scope>NUCLEOTIDE SEQUENCE [LARGE SCALE GENOMIC DNA]</scope>
</reference>
<proteinExistence type="predicted"/>
<dbReference type="AlphaFoldDB" id="A0A0G0UFY3"/>
<organism evidence="1 2">
    <name type="scientific">Candidatus Uhrbacteria bacterium GW2011_GWC2_41_11</name>
    <dbReference type="NCBI Taxonomy" id="1618985"/>
    <lineage>
        <taxon>Bacteria</taxon>
        <taxon>Candidatus Uhriibacteriota</taxon>
    </lineage>
</organism>
<accession>A0A0G0UFY3</accession>
<gene>
    <name evidence="1" type="ORF">UU35_C0001G0060</name>
</gene>
<sequence>MRSSSFKVIGGQSLEDYFSALYDRKQKIDVSFVLDSGIKPVILKVPVTYMKQGEGDVDWVIGGYIPFLGFDYEARVYFSPERKPVGYVQFSSQPGLAMRFSQLKNIWWVLCGRNIILRETSGHYLTPRLEVAEAILDAVIIHYLPFEDCSVKFHGELPTGKHHRWELNSGSCEVSDALLANSAQIFA</sequence>
<evidence type="ECO:0000313" key="1">
    <source>
        <dbReference type="EMBL" id="KKR87779.1"/>
    </source>
</evidence>
<name>A0A0G0UFY3_9BACT</name>
<dbReference type="EMBL" id="LCAH01000001">
    <property type="protein sequence ID" value="KKR87779.1"/>
    <property type="molecule type" value="Genomic_DNA"/>
</dbReference>
<protein>
    <submittedName>
        <fullName evidence="1">Uncharacterized protein</fullName>
    </submittedName>
</protein>